<evidence type="ECO:0000256" key="3">
    <source>
        <dbReference type="ARBA" id="ARBA00022448"/>
    </source>
</evidence>
<feature type="region of interest" description="Disordered" evidence="11">
    <location>
        <begin position="1"/>
        <end position="30"/>
    </location>
</feature>
<dbReference type="AlphaFoldDB" id="A0A2T0A327"/>
<evidence type="ECO:0000256" key="2">
    <source>
        <dbReference type="ARBA" id="ARBA00006375"/>
    </source>
</evidence>
<keyword evidence="5" id="KW-0677">Repeat</keyword>
<keyword evidence="8 9" id="KW-0472">Membrane</keyword>
<feature type="repeat" description="Solcar" evidence="9">
    <location>
        <begin position="150"/>
        <end position="239"/>
    </location>
</feature>
<name>A0A2T0A327_RHOTO</name>
<evidence type="ECO:0000256" key="6">
    <source>
        <dbReference type="ARBA" id="ARBA00022989"/>
    </source>
</evidence>
<feature type="repeat" description="Solcar" evidence="9">
    <location>
        <begin position="278"/>
        <end position="377"/>
    </location>
</feature>
<feature type="repeat" description="Solcar" evidence="9">
    <location>
        <begin position="35"/>
        <end position="140"/>
    </location>
</feature>
<evidence type="ECO:0000256" key="7">
    <source>
        <dbReference type="ARBA" id="ARBA00023128"/>
    </source>
</evidence>
<accession>A0A2T0A327</accession>
<evidence type="ECO:0000313" key="13">
    <source>
        <dbReference type="Proteomes" id="UP000239560"/>
    </source>
</evidence>
<dbReference type="GO" id="GO:0031966">
    <property type="term" value="C:mitochondrial membrane"/>
    <property type="evidence" value="ECO:0007669"/>
    <property type="project" value="UniProtKB-SubCell"/>
</dbReference>
<comment type="similarity">
    <text evidence="2 10">Belongs to the mitochondrial carrier (TC 2.A.29) family.</text>
</comment>
<dbReference type="Gene3D" id="1.50.40.10">
    <property type="entry name" value="Mitochondrial carrier domain"/>
    <property type="match status" value="2"/>
</dbReference>
<feature type="compositionally biased region" description="Low complexity" evidence="11">
    <location>
        <begin position="1"/>
        <end position="26"/>
    </location>
</feature>
<dbReference type="EMBL" id="LCTV02000009">
    <property type="protein sequence ID" value="PRQ72419.1"/>
    <property type="molecule type" value="Genomic_DNA"/>
</dbReference>
<dbReference type="SUPFAM" id="SSF103506">
    <property type="entry name" value="Mitochondrial carrier"/>
    <property type="match status" value="1"/>
</dbReference>
<dbReference type="InterPro" id="IPR023395">
    <property type="entry name" value="MCP_dom_sf"/>
</dbReference>
<organism evidence="12 13">
    <name type="scientific">Rhodotorula toruloides</name>
    <name type="common">Yeast</name>
    <name type="synonym">Rhodosporidium toruloides</name>
    <dbReference type="NCBI Taxonomy" id="5286"/>
    <lineage>
        <taxon>Eukaryota</taxon>
        <taxon>Fungi</taxon>
        <taxon>Dikarya</taxon>
        <taxon>Basidiomycota</taxon>
        <taxon>Pucciniomycotina</taxon>
        <taxon>Microbotryomycetes</taxon>
        <taxon>Sporidiobolales</taxon>
        <taxon>Sporidiobolaceae</taxon>
        <taxon>Rhodotorula</taxon>
    </lineage>
</organism>
<keyword evidence="4 9" id="KW-0812">Transmembrane</keyword>
<proteinExistence type="inferred from homology"/>
<dbReference type="Proteomes" id="UP000239560">
    <property type="component" value="Unassembled WGS sequence"/>
</dbReference>
<evidence type="ECO:0000256" key="9">
    <source>
        <dbReference type="PROSITE-ProRule" id="PRU00282"/>
    </source>
</evidence>
<evidence type="ECO:0000256" key="1">
    <source>
        <dbReference type="ARBA" id="ARBA00004225"/>
    </source>
</evidence>
<evidence type="ECO:0000256" key="11">
    <source>
        <dbReference type="SAM" id="MobiDB-lite"/>
    </source>
</evidence>
<evidence type="ECO:0000256" key="10">
    <source>
        <dbReference type="RuleBase" id="RU000488"/>
    </source>
</evidence>
<dbReference type="InterPro" id="IPR050567">
    <property type="entry name" value="Mitochondrial_Carrier"/>
</dbReference>
<comment type="subcellular location">
    <subcellularLocation>
        <location evidence="1">Mitochondrion membrane</location>
        <topology evidence="1">Multi-pass membrane protein</topology>
    </subcellularLocation>
</comment>
<keyword evidence="7" id="KW-0496">Mitochondrion</keyword>
<evidence type="ECO:0000256" key="5">
    <source>
        <dbReference type="ARBA" id="ARBA00022737"/>
    </source>
</evidence>
<evidence type="ECO:0000313" key="12">
    <source>
        <dbReference type="EMBL" id="PRQ72419.1"/>
    </source>
</evidence>
<dbReference type="GO" id="GO:0022857">
    <property type="term" value="F:transmembrane transporter activity"/>
    <property type="evidence" value="ECO:0007669"/>
    <property type="project" value="TreeGrafter"/>
</dbReference>
<comment type="caution">
    <text evidence="12">The sequence shown here is derived from an EMBL/GenBank/DDBJ whole genome shotgun (WGS) entry which is preliminary data.</text>
</comment>
<sequence>MPPHLPSSLSHSMSSSPPGSPSSPSSLDAAEPAPISPALDFFAGTVAGIASLVTGHPFDTVKVRLQTQPRTSSRSSTYTLAQTAASTKDGLYYRNAGHAFVRVVREEGVRGLYKGVTSPMLGVALMNASVFTSYKYAMNLLSPGDGQKEPGLGEVAVAGAASGVFTSIITTPIDRLKILQQSVLPSSSSSAATPARQPSLLSLLRTLSLPSLYRGWSATILRDLGYGPYFLTYEYVVRGGSFGLSWAEGEKRHLKRDLREEVESEVFGIGEGGEEGAASPGRVLLAGGLAGIVGWGCTFPLDVVKTKIQSVPASSLLPSSTSTSSSPEKYSTILSTIRTSYHEAGWRVFIAGLGPTLVRSVPVNMVTFAVFELVVAAFR</sequence>
<dbReference type="PANTHER" id="PTHR45624">
    <property type="entry name" value="MITOCHONDRIAL BASIC AMINO ACIDS TRANSPORTER-RELATED"/>
    <property type="match status" value="1"/>
</dbReference>
<reference evidence="12 13" key="1">
    <citation type="journal article" date="2018" name="Elife">
        <title>Functional genomics of lipid metabolism in the oleaginous yeast Rhodosporidium toruloides.</title>
        <authorList>
            <person name="Coradetti S.T."/>
            <person name="Pinel D."/>
            <person name="Geiselman G."/>
            <person name="Ito M."/>
            <person name="Mondo S."/>
            <person name="Reilly M.C."/>
            <person name="Cheng Y.F."/>
            <person name="Bauer S."/>
            <person name="Grigoriev I."/>
            <person name="Gladden J.M."/>
            <person name="Simmons B.A."/>
            <person name="Brem R."/>
            <person name="Arkin A.P."/>
            <person name="Skerker J.M."/>
        </authorList>
    </citation>
    <scope>NUCLEOTIDE SEQUENCE [LARGE SCALE GENOMIC DNA]</scope>
    <source>
        <strain evidence="12 13">NBRC 0880</strain>
    </source>
</reference>
<dbReference type="OrthoDB" id="14252at2759"/>
<dbReference type="InterPro" id="IPR018108">
    <property type="entry name" value="MCP_transmembrane"/>
</dbReference>
<dbReference type="PROSITE" id="PS50920">
    <property type="entry name" value="SOLCAR"/>
    <property type="match status" value="3"/>
</dbReference>
<evidence type="ECO:0000256" key="8">
    <source>
        <dbReference type="ARBA" id="ARBA00023136"/>
    </source>
</evidence>
<evidence type="ECO:0000256" key="4">
    <source>
        <dbReference type="ARBA" id="ARBA00022692"/>
    </source>
</evidence>
<gene>
    <name evidence="12" type="ORF">AAT19DRAFT_16343</name>
</gene>
<protein>
    <submittedName>
        <fullName evidence="12">Mitochondrial carrier domain-containing protein</fullName>
    </submittedName>
</protein>
<dbReference type="PANTHER" id="PTHR45624:SF10">
    <property type="entry name" value="SLC (SOLUTE CARRIER) HOMOLOG"/>
    <property type="match status" value="1"/>
</dbReference>
<keyword evidence="6" id="KW-1133">Transmembrane helix</keyword>
<keyword evidence="3 10" id="KW-0813">Transport</keyword>
<dbReference type="Pfam" id="PF00153">
    <property type="entry name" value="Mito_carr"/>
    <property type="match status" value="3"/>
</dbReference>